<dbReference type="WBParaSite" id="jg15780">
    <property type="protein sequence ID" value="jg15780"/>
    <property type="gene ID" value="jg15780"/>
</dbReference>
<dbReference type="AlphaFoldDB" id="A0A915D661"/>
<keyword evidence="1" id="KW-0812">Transmembrane</keyword>
<keyword evidence="2" id="KW-1185">Reference proteome</keyword>
<keyword evidence="1" id="KW-1133">Transmembrane helix</keyword>
<evidence type="ECO:0000313" key="3">
    <source>
        <dbReference type="WBParaSite" id="jg15780"/>
    </source>
</evidence>
<evidence type="ECO:0000256" key="1">
    <source>
        <dbReference type="SAM" id="Phobius"/>
    </source>
</evidence>
<name>A0A915D661_9BILA</name>
<accession>A0A915D661</accession>
<keyword evidence="1" id="KW-0472">Membrane</keyword>
<organism evidence="2 3">
    <name type="scientific">Ditylenchus dipsaci</name>
    <dbReference type="NCBI Taxonomy" id="166011"/>
    <lineage>
        <taxon>Eukaryota</taxon>
        <taxon>Metazoa</taxon>
        <taxon>Ecdysozoa</taxon>
        <taxon>Nematoda</taxon>
        <taxon>Chromadorea</taxon>
        <taxon>Rhabditida</taxon>
        <taxon>Tylenchina</taxon>
        <taxon>Tylenchomorpha</taxon>
        <taxon>Sphaerularioidea</taxon>
        <taxon>Anguinidae</taxon>
        <taxon>Anguininae</taxon>
        <taxon>Ditylenchus</taxon>
    </lineage>
</organism>
<reference evidence="3" key="1">
    <citation type="submission" date="2022-11" db="UniProtKB">
        <authorList>
            <consortium name="WormBaseParasite"/>
        </authorList>
    </citation>
    <scope>IDENTIFICATION</scope>
</reference>
<proteinExistence type="predicted"/>
<feature type="transmembrane region" description="Helical" evidence="1">
    <location>
        <begin position="175"/>
        <end position="198"/>
    </location>
</feature>
<protein>
    <submittedName>
        <fullName evidence="3">Uncharacterized protein</fullName>
    </submittedName>
</protein>
<sequence length="226" mass="25673">MNFSYVMGFYALSDSTLVILDQNMGDNTLRQRVISIQHAQLGLNGERAHVVLFAKDPSIICSRRLSSPLNISDLLLKLDEFVSSEIISERICDLYKFFSHGDSQLCFFIASEDGRLVVTDEGKMRCACISLSDETMTIREIQMCLKMNRSPDSEDSFFCVSKRASSNVICASISVVFPVPLWFALLAIGSRLLTWLFFMKYIYKPYIWDVRHQPSTIISLSLPQPL</sequence>
<evidence type="ECO:0000313" key="2">
    <source>
        <dbReference type="Proteomes" id="UP000887574"/>
    </source>
</evidence>
<dbReference type="Proteomes" id="UP000887574">
    <property type="component" value="Unplaced"/>
</dbReference>